<dbReference type="EMBL" id="ALBS01000037">
    <property type="protein sequence ID" value="EJT52044.1"/>
    <property type="molecule type" value="Genomic_DNA"/>
</dbReference>
<dbReference type="HOGENOM" id="CLU_107714_2_0_1"/>
<evidence type="ECO:0008006" key="3">
    <source>
        <dbReference type="Google" id="ProtNLM"/>
    </source>
</evidence>
<comment type="caution">
    <text evidence="1">The sequence shown here is derived from an EMBL/GenBank/DDBJ whole genome shotgun (WGS) entry which is preliminary data.</text>
</comment>
<sequence length="147" mass="16280">MSVTPQVASFVKDLYARSDVGPEGHDAYVDLYLPDATLVMDKVQFDGQAGVRKFREAGWEKVATRHHVCKGIFPSPSNPDEVMTYGTVDYGFKDGSKKDGIEFATRLVMDQSGKEIKIKFYQVYIVSGPGRARASERDARSGRPQGV</sequence>
<accession>J6F4W4</accession>
<dbReference type="KEGG" id="tasa:A1Q1_06757"/>
<proteinExistence type="predicted"/>
<reference evidence="1 2" key="1">
    <citation type="journal article" date="2012" name="Eukaryot. Cell">
        <title>Draft genome sequence of CBS 2479, the standard type strain of Trichosporon asahii.</title>
        <authorList>
            <person name="Yang R.Y."/>
            <person name="Li H.T."/>
            <person name="Zhu H."/>
            <person name="Zhou G.P."/>
            <person name="Wang M."/>
            <person name="Wang L."/>
        </authorList>
    </citation>
    <scope>NUCLEOTIDE SEQUENCE [LARGE SCALE GENOMIC DNA]</scope>
    <source>
        <strain evidence="2">ATCC 90039 / CBS 2479 / JCM 2466 / KCTC 7840 / NCYC 2677 / UAMH 7654</strain>
    </source>
</reference>
<dbReference type="SUPFAM" id="SSF54427">
    <property type="entry name" value="NTF2-like"/>
    <property type="match status" value="1"/>
</dbReference>
<dbReference type="OrthoDB" id="3468019at2759"/>
<dbReference type="PANTHER" id="PTHR39401">
    <property type="entry name" value="SNOAL-LIKE DOMAIN-CONTAINING PROTEIN"/>
    <property type="match status" value="1"/>
</dbReference>
<evidence type="ECO:0000313" key="2">
    <source>
        <dbReference type="Proteomes" id="UP000002748"/>
    </source>
</evidence>
<dbReference type="AlphaFoldDB" id="J6F4W4"/>
<dbReference type="PANTHER" id="PTHR39401:SF1">
    <property type="entry name" value="SNOAL-LIKE DOMAIN-CONTAINING PROTEIN"/>
    <property type="match status" value="1"/>
</dbReference>
<dbReference type="VEuPathDB" id="FungiDB:A1Q1_06757"/>
<gene>
    <name evidence="1" type="ORF">A1Q1_06757</name>
</gene>
<dbReference type="RefSeq" id="XP_014183281.1">
    <property type="nucleotide sequence ID" value="XM_014327806.1"/>
</dbReference>
<organism evidence="1 2">
    <name type="scientific">Trichosporon asahii var. asahii (strain ATCC 90039 / CBS 2479 / JCM 2466 / KCTC 7840 / NBRC 103889/ NCYC 2677 / UAMH 7654)</name>
    <name type="common">Yeast</name>
    <dbReference type="NCBI Taxonomy" id="1186058"/>
    <lineage>
        <taxon>Eukaryota</taxon>
        <taxon>Fungi</taxon>
        <taxon>Dikarya</taxon>
        <taxon>Basidiomycota</taxon>
        <taxon>Agaricomycotina</taxon>
        <taxon>Tremellomycetes</taxon>
        <taxon>Trichosporonales</taxon>
        <taxon>Trichosporonaceae</taxon>
        <taxon>Trichosporon</taxon>
    </lineage>
</organism>
<protein>
    <recommendedName>
        <fullName evidence="3">SnoaL-like domain-containing protein</fullName>
    </recommendedName>
</protein>
<dbReference type="Proteomes" id="UP000002748">
    <property type="component" value="Unassembled WGS sequence"/>
</dbReference>
<name>J6F4W4_TRIAS</name>
<dbReference type="InterPro" id="IPR032710">
    <property type="entry name" value="NTF2-like_dom_sf"/>
</dbReference>
<evidence type="ECO:0000313" key="1">
    <source>
        <dbReference type="EMBL" id="EJT52044.1"/>
    </source>
</evidence>
<dbReference type="GeneID" id="25990269"/>